<name>A0A3M7P929_BRAPC</name>
<evidence type="ECO:0000256" key="1">
    <source>
        <dbReference type="SAM" id="MobiDB-lite"/>
    </source>
</evidence>
<keyword evidence="3" id="KW-1185">Reference proteome</keyword>
<gene>
    <name evidence="2" type="ORF">BpHYR1_030581</name>
</gene>
<dbReference type="OrthoDB" id="10617610at2759"/>
<dbReference type="Gene3D" id="3.40.50.10190">
    <property type="entry name" value="BRCT domain"/>
    <property type="match status" value="1"/>
</dbReference>
<evidence type="ECO:0000313" key="3">
    <source>
        <dbReference type="Proteomes" id="UP000276133"/>
    </source>
</evidence>
<feature type="region of interest" description="Disordered" evidence="1">
    <location>
        <begin position="251"/>
        <end position="270"/>
    </location>
</feature>
<dbReference type="AlphaFoldDB" id="A0A3M7P929"/>
<protein>
    <recommendedName>
        <fullName evidence="4">BRCT domain-containing protein</fullName>
    </recommendedName>
</protein>
<sequence length="622" mass="71439">MSEKNISKLFENQSPKSPLSPLKRSNSHKLDYTLSISTKQICNRDKKIIVQDTPTPFMNRKTKSRIDDKYVEGQKKPFESSIKITKRVIPNTPVVTKKNRSINSKKVKKLFDNNMLLCEEELPGVEDKIKLSDNGSKISSIFKPRSINYTEDNKLIPNDTSSDQIEKKSKRRNPLIARLSDIEPSVINKDDLSNKFDQENIPSSPIIVSARTDITDNSGLDTVHDARVSMAFKLTTINYTNSLTHVSEINDQDESAQENQNSESNNSECYSQAVDEEKIDQILFDGLKITDQSTSKSIEKKIGLFDKTNTSKMQKCRIGKEKSLIKKSRTKNSIMDVIYPKKATTLNIAHLNLTESQKIKMKQIIKYMNSENRKNAEPPNAVFQSILKSNTSHLVIDFEAVLSRSIPKTIDKLAIILSIMKFCKIMRYEWLIHSELKRKWCPEDPYTLESYIDIDLDCLEEEQSEFDVRLVKFERSLKLTDRVDLFSNYGNIYLLSSDNENLNEVSLSDSFFRPSNLLYDYFHEIISRCNGLITSRAACADLIILIDTSNDYETKTKQGAELVLQDAIKFKKIFKEIRDKLIKCKIKKKINIISSNWVIESVLDIYDKSLDDYVICCYEGCN</sequence>
<organism evidence="2 3">
    <name type="scientific">Brachionus plicatilis</name>
    <name type="common">Marine rotifer</name>
    <name type="synonym">Brachionus muelleri</name>
    <dbReference type="NCBI Taxonomy" id="10195"/>
    <lineage>
        <taxon>Eukaryota</taxon>
        <taxon>Metazoa</taxon>
        <taxon>Spiralia</taxon>
        <taxon>Gnathifera</taxon>
        <taxon>Rotifera</taxon>
        <taxon>Eurotatoria</taxon>
        <taxon>Monogononta</taxon>
        <taxon>Pseudotrocha</taxon>
        <taxon>Ploima</taxon>
        <taxon>Brachionidae</taxon>
        <taxon>Brachionus</taxon>
    </lineage>
</organism>
<accession>A0A3M7P929</accession>
<evidence type="ECO:0000313" key="2">
    <source>
        <dbReference type="EMBL" id="RMZ95552.1"/>
    </source>
</evidence>
<reference evidence="2 3" key="1">
    <citation type="journal article" date="2018" name="Sci. Rep.">
        <title>Genomic signatures of local adaptation to the degree of environmental predictability in rotifers.</title>
        <authorList>
            <person name="Franch-Gras L."/>
            <person name="Hahn C."/>
            <person name="Garcia-Roger E.M."/>
            <person name="Carmona M.J."/>
            <person name="Serra M."/>
            <person name="Gomez A."/>
        </authorList>
    </citation>
    <scope>NUCLEOTIDE SEQUENCE [LARGE SCALE GENOMIC DNA]</scope>
    <source>
        <strain evidence="2">HYR1</strain>
    </source>
</reference>
<evidence type="ECO:0008006" key="4">
    <source>
        <dbReference type="Google" id="ProtNLM"/>
    </source>
</evidence>
<dbReference type="Proteomes" id="UP000276133">
    <property type="component" value="Unassembled WGS sequence"/>
</dbReference>
<comment type="caution">
    <text evidence="2">The sequence shown here is derived from an EMBL/GenBank/DDBJ whole genome shotgun (WGS) entry which is preliminary data.</text>
</comment>
<feature type="compositionally biased region" description="Low complexity" evidence="1">
    <location>
        <begin position="14"/>
        <end position="23"/>
    </location>
</feature>
<feature type="compositionally biased region" description="Low complexity" evidence="1">
    <location>
        <begin position="257"/>
        <end position="268"/>
    </location>
</feature>
<dbReference type="SUPFAM" id="SSF52113">
    <property type="entry name" value="BRCT domain"/>
    <property type="match status" value="1"/>
</dbReference>
<feature type="region of interest" description="Disordered" evidence="1">
    <location>
        <begin position="1"/>
        <end position="25"/>
    </location>
</feature>
<dbReference type="EMBL" id="REGN01012374">
    <property type="protein sequence ID" value="RMZ95552.1"/>
    <property type="molecule type" value="Genomic_DNA"/>
</dbReference>
<dbReference type="InterPro" id="IPR036420">
    <property type="entry name" value="BRCT_dom_sf"/>
</dbReference>
<proteinExistence type="predicted"/>